<evidence type="ECO:0000259" key="16">
    <source>
        <dbReference type="PROSITE" id="PS50137"/>
    </source>
</evidence>
<keyword evidence="5 15" id="KW-0963">Cytoplasm</keyword>
<evidence type="ECO:0000256" key="12">
    <source>
        <dbReference type="ARBA" id="ARBA00022801"/>
    </source>
</evidence>
<feature type="binding site" evidence="15">
    <location>
        <position position="39"/>
    </location>
    <ligand>
        <name>Mg(2+)</name>
        <dbReference type="ChEBI" id="CHEBI:18420"/>
    </ligand>
</feature>
<evidence type="ECO:0000256" key="11">
    <source>
        <dbReference type="ARBA" id="ARBA00022759"/>
    </source>
</evidence>
<comment type="function">
    <text evidence="15">Digests double-stranded RNA. Involved in the processing of primary rRNA transcript to yield the immediate precursors to the large and small rRNAs (23S and 16S). Processes some mRNAs, and tRNAs when they are encoded in the rRNA operon. Processes pre-crRNA and tracrRNA of type II CRISPR loci if present in the organism.</text>
</comment>
<dbReference type="FunFam" id="1.10.1520.10:FF:000001">
    <property type="entry name" value="Ribonuclease 3"/>
    <property type="match status" value="1"/>
</dbReference>
<dbReference type="CDD" id="cd10845">
    <property type="entry name" value="DSRM_RNAse_III_family"/>
    <property type="match status" value="1"/>
</dbReference>
<dbReference type="NCBIfam" id="TIGR02191">
    <property type="entry name" value="RNaseIII"/>
    <property type="match status" value="1"/>
</dbReference>
<keyword evidence="14 15" id="KW-0694">RNA-binding</keyword>
<comment type="subcellular location">
    <subcellularLocation>
        <location evidence="2 15">Cytoplasm</location>
    </subcellularLocation>
</comment>
<dbReference type="PROSITE" id="PS50142">
    <property type="entry name" value="RNASE_3_2"/>
    <property type="match status" value="1"/>
</dbReference>
<dbReference type="Gene3D" id="1.10.1520.10">
    <property type="entry name" value="Ribonuclease III domain"/>
    <property type="match status" value="1"/>
</dbReference>
<dbReference type="FunFam" id="3.30.160.20:FF:000003">
    <property type="entry name" value="Ribonuclease 3"/>
    <property type="match status" value="1"/>
</dbReference>
<dbReference type="CDD" id="cd00593">
    <property type="entry name" value="RIBOc"/>
    <property type="match status" value="1"/>
</dbReference>
<dbReference type="SUPFAM" id="SSF54768">
    <property type="entry name" value="dsRNA-binding domain-like"/>
    <property type="match status" value="1"/>
</dbReference>
<dbReference type="GO" id="GO:0046872">
    <property type="term" value="F:metal ion binding"/>
    <property type="evidence" value="ECO:0007669"/>
    <property type="project" value="UniProtKB-KW"/>
</dbReference>
<feature type="binding site" evidence="15">
    <location>
        <position position="112"/>
    </location>
    <ligand>
        <name>Mg(2+)</name>
        <dbReference type="ChEBI" id="CHEBI:18420"/>
    </ligand>
</feature>
<comment type="similarity">
    <text evidence="3">Belongs to the ribonuclease III family.</text>
</comment>
<dbReference type="HAMAP" id="MF_00104">
    <property type="entry name" value="RNase_III"/>
    <property type="match status" value="1"/>
</dbReference>
<protein>
    <recommendedName>
        <fullName evidence="15">Ribonuclease 3</fullName>
        <ecNumber evidence="15">3.1.26.3</ecNumber>
    </recommendedName>
    <alternativeName>
        <fullName evidence="15">Ribonuclease III</fullName>
        <shortName evidence="15">RNase III</shortName>
    </alternativeName>
</protein>
<reference evidence="18 19" key="1">
    <citation type="journal article" date="2016" name="Environ. Microbiol.">
        <title>Genomic resolution of a cold subsurface aquifer community provides metabolic insights for novel microbes adapted to high CO concentrations.</title>
        <authorList>
            <person name="Probst A.J."/>
            <person name="Castelle C.J."/>
            <person name="Singh A."/>
            <person name="Brown C.T."/>
            <person name="Anantharaman K."/>
            <person name="Sharon I."/>
            <person name="Hug L.A."/>
            <person name="Burstein D."/>
            <person name="Emerson J.B."/>
            <person name="Thomas B.C."/>
            <person name="Banfield J.F."/>
        </authorList>
    </citation>
    <scope>NUCLEOTIDE SEQUENCE [LARGE SCALE GENOMIC DNA]</scope>
    <source>
        <strain evidence="18">CG2_30_44_31</strain>
    </source>
</reference>
<keyword evidence="9 15" id="KW-0540">Nuclease</keyword>
<evidence type="ECO:0000256" key="15">
    <source>
        <dbReference type="HAMAP-Rule" id="MF_00104"/>
    </source>
</evidence>
<accession>A0A1J5AY15</accession>
<dbReference type="GO" id="GO:0004525">
    <property type="term" value="F:ribonuclease III activity"/>
    <property type="evidence" value="ECO:0007669"/>
    <property type="project" value="UniProtKB-UniRule"/>
</dbReference>
<feature type="active site" evidence="15">
    <location>
        <position position="115"/>
    </location>
</feature>
<evidence type="ECO:0000256" key="7">
    <source>
        <dbReference type="ARBA" id="ARBA00022664"/>
    </source>
</evidence>
<dbReference type="Pfam" id="PF14622">
    <property type="entry name" value="Ribonucleas_3_3"/>
    <property type="match status" value="1"/>
</dbReference>
<dbReference type="InterPro" id="IPR014720">
    <property type="entry name" value="dsRBD_dom"/>
</dbReference>
<dbReference type="GO" id="GO:0006364">
    <property type="term" value="P:rRNA processing"/>
    <property type="evidence" value="ECO:0007669"/>
    <property type="project" value="UniProtKB-UniRule"/>
</dbReference>
<comment type="cofactor">
    <cofactor evidence="15">
        <name>Mg(2+)</name>
        <dbReference type="ChEBI" id="CHEBI:18420"/>
    </cofactor>
</comment>
<dbReference type="Proteomes" id="UP000183605">
    <property type="component" value="Unassembled WGS sequence"/>
</dbReference>
<dbReference type="InterPro" id="IPR036389">
    <property type="entry name" value="RNase_III_sf"/>
</dbReference>
<evidence type="ECO:0000256" key="14">
    <source>
        <dbReference type="ARBA" id="ARBA00022884"/>
    </source>
</evidence>
<feature type="domain" description="RNase III" evidence="17">
    <location>
        <begin position="1"/>
        <end position="126"/>
    </location>
</feature>
<comment type="catalytic activity">
    <reaction evidence="1 15">
        <text>Endonucleolytic cleavage to 5'-phosphomonoester.</text>
        <dbReference type="EC" id="3.1.26.3"/>
    </reaction>
</comment>
<feature type="domain" description="DRBM" evidence="16">
    <location>
        <begin position="153"/>
        <end position="217"/>
    </location>
</feature>
<keyword evidence="7 15" id="KW-0507">mRNA processing</keyword>
<evidence type="ECO:0000259" key="17">
    <source>
        <dbReference type="PROSITE" id="PS50142"/>
    </source>
</evidence>
<dbReference type="EC" id="3.1.26.3" evidence="15"/>
<keyword evidence="11 15" id="KW-0255">Endonuclease</keyword>
<dbReference type="PANTHER" id="PTHR11207">
    <property type="entry name" value="RIBONUCLEASE III"/>
    <property type="match status" value="1"/>
</dbReference>
<dbReference type="GO" id="GO:0019843">
    <property type="term" value="F:rRNA binding"/>
    <property type="evidence" value="ECO:0007669"/>
    <property type="project" value="UniProtKB-KW"/>
</dbReference>
<evidence type="ECO:0000256" key="9">
    <source>
        <dbReference type="ARBA" id="ARBA00022722"/>
    </source>
</evidence>
<evidence type="ECO:0000313" key="19">
    <source>
        <dbReference type="Proteomes" id="UP000183605"/>
    </source>
</evidence>
<evidence type="ECO:0000256" key="1">
    <source>
        <dbReference type="ARBA" id="ARBA00000109"/>
    </source>
</evidence>
<keyword evidence="6 15" id="KW-0698">rRNA processing</keyword>
<comment type="subunit">
    <text evidence="4 15">Homodimer.</text>
</comment>
<keyword evidence="10 15" id="KW-0479">Metal-binding</keyword>
<evidence type="ECO:0000256" key="2">
    <source>
        <dbReference type="ARBA" id="ARBA00004496"/>
    </source>
</evidence>
<dbReference type="EMBL" id="MNXQ01000039">
    <property type="protein sequence ID" value="OIP03396.1"/>
    <property type="molecule type" value="Genomic_DNA"/>
</dbReference>
<dbReference type="Pfam" id="PF00035">
    <property type="entry name" value="dsrm"/>
    <property type="match status" value="1"/>
</dbReference>
<dbReference type="InterPro" id="IPR000999">
    <property type="entry name" value="RNase_III_dom"/>
</dbReference>
<evidence type="ECO:0000256" key="4">
    <source>
        <dbReference type="ARBA" id="ARBA00011738"/>
    </source>
</evidence>
<evidence type="ECO:0000313" key="18">
    <source>
        <dbReference type="EMBL" id="OIP03396.1"/>
    </source>
</evidence>
<evidence type="ECO:0000256" key="5">
    <source>
        <dbReference type="ARBA" id="ARBA00022490"/>
    </source>
</evidence>
<keyword evidence="15" id="KW-0699">rRNA-binding</keyword>
<organism evidence="18 19">
    <name type="scientific">Candidatus Beckwithbacteria bacterium CG2_30_44_31</name>
    <dbReference type="NCBI Taxonomy" id="1805035"/>
    <lineage>
        <taxon>Bacteria</taxon>
        <taxon>Candidatus Beckwithiibacteriota</taxon>
    </lineage>
</organism>
<keyword evidence="13 15" id="KW-0460">Magnesium</keyword>
<feature type="active site" evidence="15">
    <location>
        <position position="43"/>
    </location>
</feature>
<dbReference type="AlphaFoldDB" id="A0A1J5AY15"/>
<dbReference type="GO" id="GO:0042802">
    <property type="term" value="F:identical protein binding"/>
    <property type="evidence" value="ECO:0007669"/>
    <property type="project" value="UniProtKB-ARBA"/>
</dbReference>
<dbReference type="GO" id="GO:0010468">
    <property type="term" value="P:regulation of gene expression"/>
    <property type="evidence" value="ECO:0007669"/>
    <property type="project" value="TreeGrafter"/>
</dbReference>
<proteinExistence type="inferred from homology"/>
<keyword evidence="12 15" id="KW-0378">Hydrolase</keyword>
<dbReference type="PROSITE" id="PS50137">
    <property type="entry name" value="DS_RBD"/>
    <property type="match status" value="1"/>
</dbReference>
<sequence length="225" mass="24961">MVNFLPLKFINSKLLETALTHRSAINEKKGSHQSNERLEFLGDAVLELVVSDFLFKTCPHLPEGRLTQKRAAIVQTKTLAAAAFKLKVGQNLIMSKGEKKSGGQANVSLLANTFEALIGAVYLDQGFTKAADFIYQNLLQNLNLLLNQADIHDFKSQLQETWQKRFKTAPKYQLVNSFGPDHGKTFIVRVFLKQKLMGEGRGKSKQAAEQVAAKSAIISPCLKSN</sequence>
<dbReference type="GO" id="GO:0005737">
    <property type="term" value="C:cytoplasm"/>
    <property type="evidence" value="ECO:0007669"/>
    <property type="project" value="UniProtKB-SubCell"/>
</dbReference>
<evidence type="ECO:0000256" key="10">
    <source>
        <dbReference type="ARBA" id="ARBA00022723"/>
    </source>
</evidence>
<dbReference type="SMART" id="SM00535">
    <property type="entry name" value="RIBOc"/>
    <property type="match status" value="1"/>
</dbReference>
<evidence type="ECO:0000256" key="6">
    <source>
        <dbReference type="ARBA" id="ARBA00022552"/>
    </source>
</evidence>
<dbReference type="InterPro" id="IPR011907">
    <property type="entry name" value="RNase_III"/>
</dbReference>
<keyword evidence="8 15" id="KW-0819">tRNA processing</keyword>
<dbReference type="GO" id="GO:0003725">
    <property type="term" value="F:double-stranded RNA binding"/>
    <property type="evidence" value="ECO:0007669"/>
    <property type="project" value="TreeGrafter"/>
</dbReference>
<feature type="binding site" evidence="15">
    <location>
        <position position="115"/>
    </location>
    <ligand>
        <name>Mg(2+)</name>
        <dbReference type="ChEBI" id="CHEBI:18420"/>
    </ligand>
</feature>
<dbReference type="GO" id="GO:0006397">
    <property type="term" value="P:mRNA processing"/>
    <property type="evidence" value="ECO:0007669"/>
    <property type="project" value="UniProtKB-UniRule"/>
</dbReference>
<evidence type="ECO:0000256" key="3">
    <source>
        <dbReference type="ARBA" id="ARBA00010183"/>
    </source>
</evidence>
<dbReference type="SMART" id="SM00358">
    <property type="entry name" value="DSRM"/>
    <property type="match status" value="1"/>
</dbReference>
<dbReference type="Gene3D" id="3.30.160.20">
    <property type="match status" value="1"/>
</dbReference>
<dbReference type="GO" id="GO:0008033">
    <property type="term" value="P:tRNA processing"/>
    <property type="evidence" value="ECO:0007669"/>
    <property type="project" value="UniProtKB-KW"/>
</dbReference>
<dbReference type="PROSITE" id="PS00517">
    <property type="entry name" value="RNASE_3_1"/>
    <property type="match status" value="1"/>
</dbReference>
<gene>
    <name evidence="15" type="primary">rnc</name>
    <name evidence="18" type="ORF">AUK18_02135</name>
</gene>
<dbReference type="PANTHER" id="PTHR11207:SF0">
    <property type="entry name" value="RIBONUCLEASE 3"/>
    <property type="match status" value="1"/>
</dbReference>
<comment type="caution">
    <text evidence="18">The sequence shown here is derived from an EMBL/GenBank/DDBJ whole genome shotgun (WGS) entry which is preliminary data.</text>
</comment>
<evidence type="ECO:0000256" key="13">
    <source>
        <dbReference type="ARBA" id="ARBA00022842"/>
    </source>
</evidence>
<dbReference type="SUPFAM" id="SSF69065">
    <property type="entry name" value="RNase III domain-like"/>
    <property type="match status" value="1"/>
</dbReference>
<evidence type="ECO:0000256" key="8">
    <source>
        <dbReference type="ARBA" id="ARBA00022694"/>
    </source>
</evidence>
<name>A0A1J5AY15_9BACT</name>